<evidence type="ECO:0000256" key="2">
    <source>
        <dbReference type="ARBA" id="ARBA00012438"/>
    </source>
</evidence>
<feature type="transmembrane region" description="Helical" evidence="8">
    <location>
        <begin position="75"/>
        <end position="100"/>
    </location>
</feature>
<dbReference type="AlphaFoldDB" id="A0A8J8CA96"/>
<evidence type="ECO:0000256" key="8">
    <source>
        <dbReference type="SAM" id="Phobius"/>
    </source>
</evidence>
<evidence type="ECO:0000313" key="10">
    <source>
        <dbReference type="EMBL" id="MBX0302788.1"/>
    </source>
</evidence>
<dbReference type="InterPro" id="IPR035965">
    <property type="entry name" value="PAS-like_dom_sf"/>
</dbReference>
<keyword evidence="7" id="KW-0175">Coiled coil</keyword>
<evidence type="ECO:0000256" key="4">
    <source>
        <dbReference type="ARBA" id="ARBA00022679"/>
    </source>
</evidence>
<name>A0A8J8CA96_9EURY</name>
<keyword evidence="3" id="KW-0597">Phosphoprotein</keyword>
<keyword evidence="6" id="KW-0902">Two-component regulatory system</keyword>
<dbReference type="InterPro" id="IPR036097">
    <property type="entry name" value="HisK_dim/P_sf"/>
</dbReference>
<dbReference type="SMART" id="SM00387">
    <property type="entry name" value="HATPase_c"/>
    <property type="match status" value="1"/>
</dbReference>
<dbReference type="Pfam" id="PF02518">
    <property type="entry name" value="HATPase_c"/>
    <property type="match status" value="1"/>
</dbReference>
<dbReference type="PROSITE" id="PS50109">
    <property type="entry name" value="HIS_KIN"/>
    <property type="match status" value="1"/>
</dbReference>
<feature type="transmembrane region" description="Helical" evidence="8">
    <location>
        <begin position="112"/>
        <end position="133"/>
    </location>
</feature>
<dbReference type="Proteomes" id="UP000783863">
    <property type="component" value="Unassembled WGS sequence"/>
</dbReference>
<evidence type="ECO:0000259" key="9">
    <source>
        <dbReference type="PROSITE" id="PS50109"/>
    </source>
</evidence>
<gene>
    <name evidence="10" type="ORF">EGD98_03770</name>
</gene>
<feature type="transmembrane region" description="Helical" evidence="8">
    <location>
        <begin position="184"/>
        <end position="203"/>
    </location>
</feature>
<feature type="domain" description="Histidine kinase" evidence="9">
    <location>
        <begin position="353"/>
        <end position="541"/>
    </location>
</feature>
<dbReference type="InterPro" id="IPR003594">
    <property type="entry name" value="HATPase_dom"/>
</dbReference>
<feature type="transmembrane region" description="Helical" evidence="8">
    <location>
        <begin position="209"/>
        <end position="231"/>
    </location>
</feature>
<dbReference type="InterPro" id="IPR036890">
    <property type="entry name" value="HATPase_C_sf"/>
</dbReference>
<accession>A0A8J8CA96</accession>
<dbReference type="EMBL" id="RKLQ01000001">
    <property type="protein sequence ID" value="MBX0302788.1"/>
    <property type="molecule type" value="Genomic_DNA"/>
</dbReference>
<feature type="transmembrane region" description="Helical" evidence="8">
    <location>
        <begin position="47"/>
        <end position="69"/>
    </location>
</feature>
<dbReference type="SUPFAM" id="SSF47384">
    <property type="entry name" value="Homodimeric domain of signal transducing histidine kinase"/>
    <property type="match status" value="1"/>
</dbReference>
<dbReference type="PANTHER" id="PTHR43711">
    <property type="entry name" value="TWO-COMPONENT HISTIDINE KINASE"/>
    <property type="match status" value="1"/>
</dbReference>
<dbReference type="SUPFAM" id="SSF55874">
    <property type="entry name" value="ATPase domain of HSP90 chaperone/DNA topoisomerase II/histidine kinase"/>
    <property type="match status" value="1"/>
</dbReference>
<dbReference type="Pfam" id="PF16927">
    <property type="entry name" value="HisKA_7TM"/>
    <property type="match status" value="1"/>
</dbReference>
<dbReference type="PANTHER" id="PTHR43711:SF1">
    <property type="entry name" value="HISTIDINE KINASE 1"/>
    <property type="match status" value="1"/>
</dbReference>
<evidence type="ECO:0000313" key="11">
    <source>
        <dbReference type="Proteomes" id="UP000783863"/>
    </source>
</evidence>
<evidence type="ECO:0000256" key="6">
    <source>
        <dbReference type="ARBA" id="ARBA00023012"/>
    </source>
</evidence>
<protein>
    <recommendedName>
        <fullName evidence="2">histidine kinase</fullName>
        <ecNumber evidence="2">2.7.13.3</ecNumber>
    </recommendedName>
</protein>
<dbReference type="SMART" id="SM00388">
    <property type="entry name" value="HisKA"/>
    <property type="match status" value="1"/>
</dbReference>
<reference evidence="10" key="1">
    <citation type="submission" date="2021-06" db="EMBL/GenBank/DDBJ databases">
        <title>Halomicroarcula sp. F24A a new haloarchaeum isolated from saline soil.</title>
        <authorList>
            <person name="Duran-Viseras A."/>
            <person name="Sanchez-Porro C."/>
            <person name="Ventosa A."/>
        </authorList>
    </citation>
    <scope>NUCLEOTIDE SEQUENCE</scope>
    <source>
        <strain evidence="10">F24A</strain>
    </source>
</reference>
<feature type="transmembrane region" description="Helical" evidence="8">
    <location>
        <begin position="12"/>
        <end position="35"/>
    </location>
</feature>
<proteinExistence type="predicted"/>
<dbReference type="Gene3D" id="1.10.287.130">
    <property type="match status" value="1"/>
</dbReference>
<comment type="catalytic activity">
    <reaction evidence="1">
        <text>ATP + protein L-histidine = ADP + protein N-phospho-L-histidine.</text>
        <dbReference type="EC" id="2.7.13.3"/>
    </reaction>
</comment>
<sequence length="548" mass="60308">MLLSDSLPATNPYFLGYVLLFAAAAAACFVSIPRARAIDHEGTRQGLVGLLLTSGFWSVAHLGFLLAPTVELKLVFYHVGLFVGLSTVGPWLYFCSAYTGRNLHKSVPIRRAAIGVFVLVSLVKVTNPLHHRYFQSEVLLTPFPHISIVSQELHWLAMGFAYALSIVGYFMLYELFRQVGHDTTPLLGLVGLTGLPIVLDALATVSPTILNITYTPLGVAAFAVGVLFVFVDDFQTVQLTGEQDDPVIVLDDDGLVRDFNLQARELFPALEVGEPIESVDPRLGKSLEETEEDIIFEHEATGGFRYYHLGIRPFTTDRSRLGRSVTLTDVTEREEYRQELEQQNDRLEQFASMVSHDLRNPLTVAQGRVAFLREEEGDNEHLEATARALDRMEVLIGDVLALARQGQPIAERERVTLSAVARDAWEVIESDAATLTVESDGRFMADATRLQQLLENLFRNSVEHGGDHIEITLGVLDDGFFVADDGTGIPVEDRESVLESGFSTSSDGTGLGLAIVTEIVSAHGWEIRVTGSDEGGARFEIIGISFEE</sequence>
<dbReference type="InterPro" id="IPR005467">
    <property type="entry name" value="His_kinase_dom"/>
</dbReference>
<keyword evidence="8" id="KW-1133">Transmembrane helix</keyword>
<organism evidence="10 11">
    <name type="scientific">Haloarcula salinisoli</name>
    <dbReference type="NCBI Taxonomy" id="2487746"/>
    <lineage>
        <taxon>Archaea</taxon>
        <taxon>Methanobacteriati</taxon>
        <taxon>Methanobacteriota</taxon>
        <taxon>Stenosarchaea group</taxon>
        <taxon>Halobacteria</taxon>
        <taxon>Halobacteriales</taxon>
        <taxon>Haloarculaceae</taxon>
        <taxon>Haloarcula</taxon>
    </lineage>
</organism>
<evidence type="ECO:0000256" key="7">
    <source>
        <dbReference type="SAM" id="Coils"/>
    </source>
</evidence>
<dbReference type="CDD" id="cd00082">
    <property type="entry name" value="HisKA"/>
    <property type="match status" value="1"/>
</dbReference>
<dbReference type="Pfam" id="PF00512">
    <property type="entry name" value="HisKA"/>
    <property type="match status" value="1"/>
</dbReference>
<evidence type="ECO:0000256" key="1">
    <source>
        <dbReference type="ARBA" id="ARBA00000085"/>
    </source>
</evidence>
<evidence type="ECO:0000256" key="3">
    <source>
        <dbReference type="ARBA" id="ARBA00022553"/>
    </source>
</evidence>
<feature type="transmembrane region" description="Helical" evidence="8">
    <location>
        <begin position="153"/>
        <end position="172"/>
    </location>
</feature>
<keyword evidence="8" id="KW-0472">Membrane</keyword>
<dbReference type="InterPro" id="IPR031621">
    <property type="entry name" value="HisKA_7TM"/>
</dbReference>
<dbReference type="GO" id="GO:0000155">
    <property type="term" value="F:phosphorelay sensor kinase activity"/>
    <property type="evidence" value="ECO:0007669"/>
    <property type="project" value="InterPro"/>
</dbReference>
<keyword evidence="5 10" id="KW-0418">Kinase</keyword>
<dbReference type="PRINTS" id="PR00344">
    <property type="entry name" value="BCTRLSENSOR"/>
</dbReference>
<dbReference type="InterPro" id="IPR050736">
    <property type="entry name" value="Sensor_HK_Regulatory"/>
</dbReference>
<comment type="caution">
    <text evidence="10">The sequence shown here is derived from an EMBL/GenBank/DDBJ whole genome shotgun (WGS) entry which is preliminary data.</text>
</comment>
<keyword evidence="11" id="KW-1185">Reference proteome</keyword>
<dbReference type="Gene3D" id="3.30.565.10">
    <property type="entry name" value="Histidine kinase-like ATPase, C-terminal domain"/>
    <property type="match status" value="1"/>
</dbReference>
<dbReference type="SUPFAM" id="SSF55785">
    <property type="entry name" value="PYP-like sensor domain (PAS domain)"/>
    <property type="match status" value="1"/>
</dbReference>
<dbReference type="InterPro" id="IPR004358">
    <property type="entry name" value="Sig_transdc_His_kin-like_C"/>
</dbReference>
<evidence type="ECO:0000256" key="5">
    <source>
        <dbReference type="ARBA" id="ARBA00022777"/>
    </source>
</evidence>
<keyword evidence="4" id="KW-0808">Transferase</keyword>
<dbReference type="InterPro" id="IPR003661">
    <property type="entry name" value="HisK_dim/P_dom"/>
</dbReference>
<dbReference type="EC" id="2.7.13.3" evidence="2"/>
<feature type="coiled-coil region" evidence="7">
    <location>
        <begin position="333"/>
        <end position="392"/>
    </location>
</feature>
<dbReference type="CDD" id="cd00075">
    <property type="entry name" value="HATPase"/>
    <property type="match status" value="1"/>
</dbReference>
<keyword evidence="8" id="KW-0812">Transmembrane</keyword>